<dbReference type="SUPFAM" id="SSF51735">
    <property type="entry name" value="NAD(P)-binding Rossmann-fold domains"/>
    <property type="match status" value="1"/>
</dbReference>
<dbReference type="EMBL" id="JASNQZ010000008">
    <property type="protein sequence ID" value="KAL0953954.1"/>
    <property type="molecule type" value="Genomic_DNA"/>
</dbReference>
<dbReference type="PANTHER" id="PTHR43157:SF31">
    <property type="entry name" value="PHOSPHATIDYLINOSITOL-GLYCAN BIOSYNTHESIS CLASS F PROTEIN"/>
    <property type="match status" value="1"/>
</dbReference>
<keyword evidence="3" id="KW-1185">Reference proteome</keyword>
<evidence type="ECO:0000256" key="1">
    <source>
        <dbReference type="ARBA" id="ARBA00023002"/>
    </source>
</evidence>
<dbReference type="PRINTS" id="PR00081">
    <property type="entry name" value="GDHRDH"/>
</dbReference>
<name>A0ABR3JE27_9AGAR</name>
<proteinExistence type="predicted"/>
<dbReference type="Proteomes" id="UP001556367">
    <property type="component" value="Unassembled WGS sequence"/>
</dbReference>
<dbReference type="InterPro" id="IPR036291">
    <property type="entry name" value="NAD(P)-bd_dom_sf"/>
</dbReference>
<organism evidence="2 3">
    <name type="scientific">Hohenbuehelia grisea</name>
    <dbReference type="NCBI Taxonomy" id="104357"/>
    <lineage>
        <taxon>Eukaryota</taxon>
        <taxon>Fungi</taxon>
        <taxon>Dikarya</taxon>
        <taxon>Basidiomycota</taxon>
        <taxon>Agaricomycotina</taxon>
        <taxon>Agaricomycetes</taxon>
        <taxon>Agaricomycetidae</taxon>
        <taxon>Agaricales</taxon>
        <taxon>Pleurotineae</taxon>
        <taxon>Pleurotaceae</taxon>
        <taxon>Hohenbuehelia</taxon>
    </lineage>
</organism>
<protein>
    <submittedName>
        <fullName evidence="2">Uncharacterized protein</fullName>
    </submittedName>
</protein>
<evidence type="ECO:0000313" key="3">
    <source>
        <dbReference type="Proteomes" id="UP001556367"/>
    </source>
</evidence>
<dbReference type="InterPro" id="IPR002347">
    <property type="entry name" value="SDR_fam"/>
</dbReference>
<keyword evidence="1" id="KW-0560">Oxidoreductase</keyword>
<comment type="caution">
    <text evidence="2">The sequence shown here is derived from an EMBL/GenBank/DDBJ whole genome shotgun (WGS) entry which is preliminary data.</text>
</comment>
<evidence type="ECO:0000313" key="2">
    <source>
        <dbReference type="EMBL" id="KAL0953954.1"/>
    </source>
</evidence>
<dbReference type="Gene3D" id="3.40.50.720">
    <property type="entry name" value="NAD(P)-binding Rossmann-like Domain"/>
    <property type="match status" value="1"/>
</dbReference>
<accession>A0ABR3JE27</accession>
<reference evidence="3" key="1">
    <citation type="submission" date="2024-06" db="EMBL/GenBank/DDBJ databases">
        <title>Multi-omics analyses provide insights into the biosynthesis of the anticancer antibiotic pleurotin in Hohenbuehelia grisea.</title>
        <authorList>
            <person name="Weaver J.A."/>
            <person name="Alberti F."/>
        </authorList>
    </citation>
    <scope>NUCLEOTIDE SEQUENCE [LARGE SCALE GENOMIC DNA]</scope>
    <source>
        <strain evidence="3">T-177</strain>
    </source>
</reference>
<sequence length="337" mass="37373">MVNETAFQAWSGHFGKQADLERTDLTGRTVLVVGASTGIGLETARHFATMSPARLILACRSEARGTKAIQSIKETTGYQAELWLVELSDFSSVKAFADRLDNELDDLDILVANAAIGIFNWVTTEDGWETSLQVNYLSLALICLRALPKMLKTAEKRERAPRIVFVSSGVHQDAKIPDSWLDAPSVLDAINGNTSADGMTRYPLSKYLDLLFVIALAERLPAKKPTVIINSVNPGLCVSELRREVTGAFYVVSKIMEWICGRTSEVGSRQLLWCALARPWDEEKLQGAYVSDVRTLEPGDNVISEKGKKFRELLWHDTIKNLSKVDGKIQPIATQYL</sequence>
<gene>
    <name evidence="2" type="ORF">HGRIS_005115</name>
</gene>
<dbReference type="PANTHER" id="PTHR43157">
    <property type="entry name" value="PHOSPHATIDYLINOSITOL-GLYCAN BIOSYNTHESIS CLASS F PROTEIN-RELATED"/>
    <property type="match status" value="1"/>
</dbReference>
<dbReference type="Pfam" id="PF00106">
    <property type="entry name" value="adh_short"/>
    <property type="match status" value="1"/>
</dbReference>